<evidence type="ECO:0000259" key="2">
    <source>
        <dbReference type="Pfam" id="PF21742"/>
    </source>
</evidence>
<feature type="transmembrane region" description="Helical" evidence="1">
    <location>
        <begin position="12"/>
        <end position="35"/>
    </location>
</feature>
<sequence length="80" mass="9753">MTVEIVRDMLMWSLLINWGVLLLWFFMIAFAHDWVYRLHTRWFKLSRESFDKLHYGLMGAFKLLIFIFNLAPYIALRIVI</sequence>
<keyword evidence="1" id="KW-1133">Transmembrane helix</keyword>
<accession>A0A3B0RCS8</accession>
<dbReference type="EMBL" id="UOEA01000100">
    <property type="protein sequence ID" value="VAV85818.1"/>
    <property type="molecule type" value="Genomic_DNA"/>
</dbReference>
<keyword evidence="1" id="KW-0472">Membrane</keyword>
<dbReference type="InterPro" id="IPR049220">
    <property type="entry name" value="DUF6868"/>
</dbReference>
<name>A0A3B0RCS8_9ZZZZ</name>
<keyword evidence="1" id="KW-0812">Transmembrane</keyword>
<dbReference type="Pfam" id="PF21742">
    <property type="entry name" value="DUF6868"/>
    <property type="match status" value="1"/>
</dbReference>
<organism evidence="3">
    <name type="scientific">hydrothermal vent metagenome</name>
    <dbReference type="NCBI Taxonomy" id="652676"/>
    <lineage>
        <taxon>unclassified sequences</taxon>
        <taxon>metagenomes</taxon>
        <taxon>ecological metagenomes</taxon>
    </lineage>
</organism>
<proteinExistence type="predicted"/>
<reference evidence="3" key="1">
    <citation type="submission" date="2018-06" db="EMBL/GenBank/DDBJ databases">
        <authorList>
            <person name="Zhirakovskaya E."/>
        </authorList>
    </citation>
    <scope>NUCLEOTIDE SEQUENCE</scope>
</reference>
<dbReference type="AlphaFoldDB" id="A0A3B0RCS8"/>
<evidence type="ECO:0000313" key="3">
    <source>
        <dbReference type="EMBL" id="VAV85818.1"/>
    </source>
</evidence>
<protein>
    <recommendedName>
        <fullName evidence="2">DUF6868 domain-containing protein</fullName>
    </recommendedName>
</protein>
<feature type="domain" description="DUF6868" evidence="2">
    <location>
        <begin position="1"/>
        <end position="79"/>
    </location>
</feature>
<gene>
    <name evidence="3" type="ORF">MNBD_DELTA01-874</name>
</gene>
<evidence type="ECO:0000256" key="1">
    <source>
        <dbReference type="SAM" id="Phobius"/>
    </source>
</evidence>
<feature type="transmembrane region" description="Helical" evidence="1">
    <location>
        <begin position="55"/>
        <end position="76"/>
    </location>
</feature>